<dbReference type="Pfam" id="PF00097">
    <property type="entry name" value="zf-C3HC4"/>
    <property type="match status" value="1"/>
</dbReference>
<dbReference type="AlphaFoldDB" id="A0A6J8B953"/>
<feature type="domain" description="RING-type" evidence="5">
    <location>
        <begin position="16"/>
        <end position="56"/>
    </location>
</feature>
<evidence type="ECO:0000259" key="5">
    <source>
        <dbReference type="PROSITE" id="PS50089"/>
    </source>
</evidence>
<dbReference type="InterPro" id="IPR018957">
    <property type="entry name" value="Znf_C3HC4_RING-type"/>
</dbReference>
<protein>
    <recommendedName>
        <fullName evidence="9">TRIM56</fullName>
    </recommendedName>
</protein>
<dbReference type="InterPro" id="IPR013083">
    <property type="entry name" value="Znf_RING/FYVE/PHD"/>
</dbReference>
<evidence type="ECO:0000256" key="2">
    <source>
        <dbReference type="ARBA" id="ARBA00022771"/>
    </source>
</evidence>
<keyword evidence="1" id="KW-0479">Metal-binding</keyword>
<dbReference type="SUPFAM" id="SSF101898">
    <property type="entry name" value="NHL repeat"/>
    <property type="match status" value="1"/>
</dbReference>
<name>A0A6J8B953_MYTCO</name>
<dbReference type="PANTHER" id="PTHR25462">
    <property type="entry name" value="BONUS, ISOFORM C-RELATED"/>
    <property type="match status" value="1"/>
</dbReference>
<dbReference type="EMBL" id="CACVKT020002885">
    <property type="protein sequence ID" value="CAC5380405.1"/>
    <property type="molecule type" value="Genomic_DNA"/>
</dbReference>
<evidence type="ECO:0000259" key="6">
    <source>
        <dbReference type="PROSITE" id="PS50119"/>
    </source>
</evidence>
<keyword evidence="3" id="KW-0862">Zinc</keyword>
<evidence type="ECO:0008006" key="9">
    <source>
        <dbReference type="Google" id="ProtNLM"/>
    </source>
</evidence>
<dbReference type="PANTHER" id="PTHR25462:SF296">
    <property type="entry name" value="MEIOTIC P26, ISOFORM F"/>
    <property type="match status" value="1"/>
</dbReference>
<sequence length="639" mass="73000">MAECSKTGHEMDIIKCGICLSDFTKPILLNCFHTFCTPCVTKLTEGKETLVCPLCRAVQVLPNKGVDGLILYPYVNETDTHDTNVMVLCQMCDNDRIGVSNCIDCKSKMCFECSAYHLKHKLFKTHKTEKIEIANTDSKSPEEANLNGAICEAHNKDFTFYCEPCNRAVCQDCVRQDHKLHNSEPVMFQSQRRRDLLRSAIGAIKSKIDGLDQEREISKFAEQNHYKLCKQWKEEIRTHANRSKETLCKIVDLLADININKTDEMQKEDIKSINNFQDEIETKKLSLLCLLRNTDEIVKRSCDGTLLNDYTFLYQTLSNVVTKDNQLKVFAPQFCFGNQLEHKYIENCFGMVKRGEQPNIIGASEFHIYSLPIICDVTEFEKVHSFSVGNTIRSVFGGCEDKTWILHSISGYGDYIKLYSAKGLDLGYQIPRDNAEQIFRATENEIWVKSGEQIKKITVETTTTTKEIAHMPELVNATCSLLDDNCLIAYSIEDKCFYEVTIDGDWTVNINETTLKNIPIEEKYTKLITTKPLRITETVSKHIIIPCGNKVITFDRNFRVCNVHENKDSSFRDICGDPYGNILIVDSNRNKVCLFNSYGEFLHDVLVPEMSSSIEHITRDSMGNIWLTNGSYAKIYSYL</sequence>
<dbReference type="SUPFAM" id="SSF57850">
    <property type="entry name" value="RING/U-box"/>
    <property type="match status" value="1"/>
</dbReference>
<dbReference type="Gene3D" id="2.120.10.30">
    <property type="entry name" value="TolB, C-terminal domain"/>
    <property type="match status" value="1"/>
</dbReference>
<dbReference type="InterPro" id="IPR017907">
    <property type="entry name" value="Znf_RING_CS"/>
</dbReference>
<accession>A0A6J8B953</accession>
<evidence type="ECO:0000313" key="8">
    <source>
        <dbReference type="Proteomes" id="UP000507470"/>
    </source>
</evidence>
<dbReference type="PROSITE" id="PS50119">
    <property type="entry name" value="ZF_BBOX"/>
    <property type="match status" value="1"/>
</dbReference>
<keyword evidence="8" id="KW-1185">Reference proteome</keyword>
<dbReference type="Gene3D" id="3.30.160.60">
    <property type="entry name" value="Classic Zinc Finger"/>
    <property type="match status" value="1"/>
</dbReference>
<dbReference type="PROSITE" id="PS50089">
    <property type="entry name" value="ZF_RING_2"/>
    <property type="match status" value="1"/>
</dbReference>
<evidence type="ECO:0000256" key="3">
    <source>
        <dbReference type="ARBA" id="ARBA00022833"/>
    </source>
</evidence>
<dbReference type="InterPro" id="IPR047153">
    <property type="entry name" value="TRIM45/56/19-like"/>
</dbReference>
<dbReference type="SMART" id="SM00336">
    <property type="entry name" value="BBOX"/>
    <property type="match status" value="2"/>
</dbReference>
<keyword evidence="2 4" id="KW-0863">Zinc-finger</keyword>
<reference evidence="7 8" key="1">
    <citation type="submission" date="2020-06" db="EMBL/GenBank/DDBJ databases">
        <authorList>
            <person name="Li R."/>
            <person name="Bekaert M."/>
        </authorList>
    </citation>
    <scope>NUCLEOTIDE SEQUENCE [LARGE SCALE GENOMIC DNA]</scope>
    <source>
        <strain evidence="8">wild</strain>
    </source>
</reference>
<evidence type="ECO:0000313" key="7">
    <source>
        <dbReference type="EMBL" id="CAC5380405.1"/>
    </source>
</evidence>
<dbReference type="PROSITE" id="PS00518">
    <property type="entry name" value="ZF_RING_1"/>
    <property type="match status" value="1"/>
</dbReference>
<dbReference type="Pfam" id="PF00643">
    <property type="entry name" value="zf-B_box"/>
    <property type="match status" value="1"/>
</dbReference>
<dbReference type="SUPFAM" id="SSF57845">
    <property type="entry name" value="B-box zinc-binding domain"/>
    <property type="match status" value="1"/>
</dbReference>
<dbReference type="SMART" id="SM00184">
    <property type="entry name" value="RING"/>
    <property type="match status" value="1"/>
</dbReference>
<dbReference type="GO" id="GO:0008270">
    <property type="term" value="F:zinc ion binding"/>
    <property type="evidence" value="ECO:0007669"/>
    <property type="project" value="UniProtKB-KW"/>
</dbReference>
<dbReference type="CDD" id="cd19757">
    <property type="entry name" value="Bbox1"/>
    <property type="match status" value="1"/>
</dbReference>
<feature type="domain" description="B box-type" evidence="6">
    <location>
        <begin position="146"/>
        <end position="186"/>
    </location>
</feature>
<organism evidence="7 8">
    <name type="scientific">Mytilus coruscus</name>
    <name type="common">Sea mussel</name>
    <dbReference type="NCBI Taxonomy" id="42192"/>
    <lineage>
        <taxon>Eukaryota</taxon>
        <taxon>Metazoa</taxon>
        <taxon>Spiralia</taxon>
        <taxon>Lophotrochozoa</taxon>
        <taxon>Mollusca</taxon>
        <taxon>Bivalvia</taxon>
        <taxon>Autobranchia</taxon>
        <taxon>Pteriomorphia</taxon>
        <taxon>Mytilida</taxon>
        <taxon>Mytiloidea</taxon>
        <taxon>Mytilidae</taxon>
        <taxon>Mytilinae</taxon>
        <taxon>Mytilus</taxon>
    </lineage>
</organism>
<evidence type="ECO:0000256" key="1">
    <source>
        <dbReference type="ARBA" id="ARBA00022723"/>
    </source>
</evidence>
<dbReference type="InterPro" id="IPR000315">
    <property type="entry name" value="Znf_B-box"/>
</dbReference>
<proteinExistence type="predicted"/>
<dbReference type="InterPro" id="IPR001841">
    <property type="entry name" value="Znf_RING"/>
</dbReference>
<dbReference type="Proteomes" id="UP000507470">
    <property type="component" value="Unassembled WGS sequence"/>
</dbReference>
<dbReference type="InterPro" id="IPR011042">
    <property type="entry name" value="6-blade_b-propeller_TolB-like"/>
</dbReference>
<dbReference type="Gene3D" id="3.30.40.10">
    <property type="entry name" value="Zinc/RING finger domain, C3HC4 (zinc finger)"/>
    <property type="match status" value="1"/>
</dbReference>
<evidence type="ECO:0000256" key="4">
    <source>
        <dbReference type="PROSITE-ProRule" id="PRU00024"/>
    </source>
</evidence>
<gene>
    <name evidence="7" type="ORF">MCOR_16364</name>
</gene>
<dbReference type="OrthoDB" id="6118444at2759"/>